<keyword evidence="3" id="KW-1185">Reference proteome</keyword>
<dbReference type="Proteomes" id="UP001187192">
    <property type="component" value="Unassembled WGS sequence"/>
</dbReference>
<dbReference type="AlphaFoldDB" id="A0AA88DGZ8"/>
<reference evidence="2" key="1">
    <citation type="submission" date="2023-07" db="EMBL/GenBank/DDBJ databases">
        <title>draft genome sequence of fig (Ficus carica).</title>
        <authorList>
            <person name="Takahashi T."/>
            <person name="Nishimura K."/>
        </authorList>
    </citation>
    <scope>NUCLEOTIDE SEQUENCE</scope>
</reference>
<dbReference type="EMBL" id="BTGU01000067">
    <property type="protein sequence ID" value="GMN56996.1"/>
    <property type="molecule type" value="Genomic_DNA"/>
</dbReference>
<feature type="region of interest" description="Disordered" evidence="1">
    <location>
        <begin position="302"/>
        <end position="326"/>
    </location>
</feature>
<name>A0AA88DGZ8_FICCA</name>
<evidence type="ECO:0000313" key="2">
    <source>
        <dbReference type="EMBL" id="GMN56996.1"/>
    </source>
</evidence>
<accession>A0AA88DGZ8</accession>
<gene>
    <name evidence="2" type="ORF">TIFTF001_026111</name>
</gene>
<protein>
    <submittedName>
        <fullName evidence="2">Uncharacterized protein</fullName>
    </submittedName>
</protein>
<organism evidence="2 3">
    <name type="scientific">Ficus carica</name>
    <name type="common">Common fig</name>
    <dbReference type="NCBI Taxonomy" id="3494"/>
    <lineage>
        <taxon>Eukaryota</taxon>
        <taxon>Viridiplantae</taxon>
        <taxon>Streptophyta</taxon>
        <taxon>Embryophyta</taxon>
        <taxon>Tracheophyta</taxon>
        <taxon>Spermatophyta</taxon>
        <taxon>Magnoliopsida</taxon>
        <taxon>eudicotyledons</taxon>
        <taxon>Gunneridae</taxon>
        <taxon>Pentapetalae</taxon>
        <taxon>rosids</taxon>
        <taxon>fabids</taxon>
        <taxon>Rosales</taxon>
        <taxon>Moraceae</taxon>
        <taxon>Ficeae</taxon>
        <taxon>Ficus</taxon>
    </lineage>
</organism>
<feature type="region of interest" description="Disordered" evidence="1">
    <location>
        <begin position="253"/>
        <end position="279"/>
    </location>
</feature>
<proteinExistence type="predicted"/>
<evidence type="ECO:0000256" key="1">
    <source>
        <dbReference type="SAM" id="MobiDB-lite"/>
    </source>
</evidence>
<sequence>MSAKYNDAREKLTRWNCHAFILPLMLLPFECIPALTPTYAEIREDVQGSVPRICRWKTKFHRQQAPPLNQILHAIGDSIVEYKCILVPTLEEQKANHMIGFVPYHDDSDAIVDNWATILESGRSIFWEDLLYADLEGRRNFLNGGTERVQGRDRENPEDIIHEQHTSQEGATAAEQTRYLLSPPTVNESIPPQASSHADNSMVLRELQALKQTIEKMFTDHESRFLQLERLIIENGNRVDMLTNIVSRFVQQQSETWKGGDRGESSGGGGENSRGVDVRINGGDIEAHDDIYAPTDVGFGTEISAERDMEDSPLNEILSDSDLFES</sequence>
<evidence type="ECO:0000313" key="3">
    <source>
        <dbReference type="Proteomes" id="UP001187192"/>
    </source>
</evidence>
<comment type="caution">
    <text evidence="2">The sequence shown here is derived from an EMBL/GenBank/DDBJ whole genome shotgun (WGS) entry which is preliminary data.</text>
</comment>